<dbReference type="Pfam" id="PF00294">
    <property type="entry name" value="PfkB"/>
    <property type="match status" value="1"/>
</dbReference>
<dbReference type="SUPFAM" id="SSF53613">
    <property type="entry name" value="Ribokinase-like"/>
    <property type="match status" value="1"/>
</dbReference>
<dbReference type="InterPro" id="IPR052700">
    <property type="entry name" value="Carb_kinase_PfkB-like"/>
</dbReference>
<dbReference type="PANTHER" id="PTHR43320">
    <property type="entry name" value="SUGAR KINASE"/>
    <property type="match status" value="1"/>
</dbReference>
<dbReference type="PANTHER" id="PTHR43320:SF3">
    <property type="entry name" value="CARBOHYDRATE KINASE PFKB DOMAIN-CONTAINING PROTEIN"/>
    <property type="match status" value="1"/>
</dbReference>
<keyword evidence="2" id="KW-0808">Transferase</keyword>
<dbReference type="AlphaFoldDB" id="A0A8J6YN77"/>
<dbReference type="InterPro" id="IPR011611">
    <property type="entry name" value="PfkB_dom"/>
</dbReference>
<dbReference type="InterPro" id="IPR029056">
    <property type="entry name" value="Ribokinase-like"/>
</dbReference>
<dbReference type="Gene3D" id="3.40.1190.20">
    <property type="match status" value="1"/>
</dbReference>
<keyword evidence="3 5" id="KW-0418">Kinase</keyword>
<evidence type="ECO:0000313" key="6">
    <source>
        <dbReference type="Proteomes" id="UP000631034"/>
    </source>
</evidence>
<evidence type="ECO:0000256" key="2">
    <source>
        <dbReference type="ARBA" id="ARBA00022679"/>
    </source>
</evidence>
<name>A0A8J6YN77_9PROT</name>
<evidence type="ECO:0000256" key="3">
    <source>
        <dbReference type="ARBA" id="ARBA00022777"/>
    </source>
</evidence>
<sequence>MTDPRFDVVGIGSAIVDILAHADDSFLAAQDLPKSGMVLIDEARAEALYTAMGPAVEISGGSASNTMAGIASLGGRGAYIGKVRNDTLGGIFTHDIRAMGVHFDTAPLSEGPATARCMVLVTPDAERTMATYLGACTRLGPDDINREVVADAAITYVEGYQWDMAAAKDAILVAADTARAHNRRFAFSLSDSFCVDRHRAEFLDLIRNRVDILFANTAEVLALTETEDFDAASRAMQQLCPLSVLTRSGDGCRIVTSEGMVDVPAHRVDTIVDMTGAGDQFAAGFLWGLCRGHDYGTCGRIAAVCAAEAISHLGARPNVPSLAALVHETLGLNGTPQ</sequence>
<dbReference type="GO" id="GO:0016301">
    <property type="term" value="F:kinase activity"/>
    <property type="evidence" value="ECO:0007669"/>
    <property type="project" value="UniProtKB-KW"/>
</dbReference>
<evidence type="ECO:0000256" key="1">
    <source>
        <dbReference type="ARBA" id="ARBA00010688"/>
    </source>
</evidence>
<dbReference type="EMBL" id="JACZHT010000008">
    <property type="protein sequence ID" value="MBE1237888.1"/>
    <property type="molecule type" value="Genomic_DNA"/>
</dbReference>
<comment type="similarity">
    <text evidence="1">Belongs to the carbohydrate kinase PfkB family.</text>
</comment>
<evidence type="ECO:0000259" key="4">
    <source>
        <dbReference type="Pfam" id="PF00294"/>
    </source>
</evidence>
<reference evidence="5" key="1">
    <citation type="submission" date="2020-10" db="EMBL/GenBank/DDBJ databases">
        <title>Genome sequence of the unusual species of purple photosynthetic bacteria, Phaeovibrio sulfidiphilus DSM 23193, type strain.</title>
        <authorList>
            <person name="Kyndt J.A."/>
            <person name="Meyer T.E."/>
        </authorList>
    </citation>
    <scope>NUCLEOTIDE SEQUENCE</scope>
    <source>
        <strain evidence="5">DSM 23193</strain>
    </source>
</reference>
<keyword evidence="6" id="KW-1185">Reference proteome</keyword>
<organism evidence="5 6">
    <name type="scientific">Phaeovibrio sulfidiphilus</name>
    <dbReference type="NCBI Taxonomy" id="1220600"/>
    <lineage>
        <taxon>Bacteria</taxon>
        <taxon>Pseudomonadati</taxon>
        <taxon>Pseudomonadota</taxon>
        <taxon>Alphaproteobacteria</taxon>
        <taxon>Rhodospirillales</taxon>
        <taxon>Rhodospirillaceae</taxon>
        <taxon>Phaeovibrio</taxon>
    </lineage>
</organism>
<gene>
    <name evidence="5" type="ORF">IHV25_09560</name>
</gene>
<proteinExistence type="inferred from homology"/>
<dbReference type="RefSeq" id="WP_192534899.1">
    <property type="nucleotide sequence ID" value="NZ_JACZHT010000008.1"/>
</dbReference>
<protein>
    <submittedName>
        <fullName evidence="5">Adenosine kinase</fullName>
    </submittedName>
</protein>
<evidence type="ECO:0000313" key="5">
    <source>
        <dbReference type="EMBL" id="MBE1237888.1"/>
    </source>
</evidence>
<comment type="caution">
    <text evidence="5">The sequence shown here is derived from an EMBL/GenBank/DDBJ whole genome shotgun (WGS) entry which is preliminary data.</text>
</comment>
<dbReference type="Proteomes" id="UP000631034">
    <property type="component" value="Unassembled WGS sequence"/>
</dbReference>
<dbReference type="CDD" id="cd01168">
    <property type="entry name" value="adenosine_kinase"/>
    <property type="match status" value="1"/>
</dbReference>
<feature type="domain" description="Carbohydrate kinase PfkB" evidence="4">
    <location>
        <begin position="58"/>
        <end position="320"/>
    </location>
</feature>
<accession>A0A8J6YN77</accession>